<dbReference type="InterPro" id="IPR051397">
    <property type="entry name" value="Zn-ADH-like_protein"/>
</dbReference>
<dbReference type="Proteomes" id="UP001172681">
    <property type="component" value="Unassembled WGS sequence"/>
</dbReference>
<protein>
    <recommendedName>
        <fullName evidence="1">Enoyl reductase (ER) domain-containing protein</fullName>
    </recommendedName>
</protein>
<comment type="caution">
    <text evidence="2">The sequence shown here is derived from an EMBL/GenBank/DDBJ whole genome shotgun (WGS) entry which is preliminary data.</text>
</comment>
<dbReference type="SUPFAM" id="SSF51735">
    <property type="entry name" value="NAD(P)-binding Rossmann-fold domains"/>
    <property type="match status" value="1"/>
</dbReference>
<dbReference type="InterPro" id="IPR036291">
    <property type="entry name" value="NAD(P)-bd_dom_sf"/>
</dbReference>
<dbReference type="InterPro" id="IPR013154">
    <property type="entry name" value="ADH-like_N"/>
</dbReference>
<proteinExistence type="predicted"/>
<dbReference type="GO" id="GO:0005739">
    <property type="term" value="C:mitochondrion"/>
    <property type="evidence" value="ECO:0007669"/>
    <property type="project" value="TreeGrafter"/>
</dbReference>
<dbReference type="Gene3D" id="3.90.180.10">
    <property type="entry name" value="Medium-chain alcohol dehydrogenases, catalytic domain"/>
    <property type="match status" value="1"/>
</dbReference>
<dbReference type="AlphaFoldDB" id="A0AA38XZI9"/>
<dbReference type="InterPro" id="IPR011032">
    <property type="entry name" value="GroES-like_sf"/>
</dbReference>
<keyword evidence="3" id="KW-1185">Reference proteome</keyword>
<name>A0AA38XZI9_9EURO</name>
<dbReference type="SUPFAM" id="SSF50129">
    <property type="entry name" value="GroES-like"/>
    <property type="match status" value="1"/>
</dbReference>
<dbReference type="EMBL" id="JAPDRN010000064">
    <property type="protein sequence ID" value="KAJ9630188.1"/>
    <property type="molecule type" value="Genomic_DNA"/>
</dbReference>
<accession>A0AA38XZI9</accession>
<dbReference type="Pfam" id="PF08240">
    <property type="entry name" value="ADH_N"/>
    <property type="match status" value="1"/>
</dbReference>
<dbReference type="CDD" id="cd08241">
    <property type="entry name" value="QOR1"/>
    <property type="match status" value="1"/>
</dbReference>
<evidence type="ECO:0000313" key="3">
    <source>
        <dbReference type="Proteomes" id="UP001172681"/>
    </source>
</evidence>
<feature type="domain" description="Enoyl reductase (ER)" evidence="1">
    <location>
        <begin position="12"/>
        <end position="330"/>
    </location>
</feature>
<dbReference type="Pfam" id="PF00107">
    <property type="entry name" value="ADH_zinc_N"/>
    <property type="match status" value="1"/>
</dbReference>
<dbReference type="InterPro" id="IPR020843">
    <property type="entry name" value="ER"/>
</dbReference>
<reference evidence="2" key="1">
    <citation type="submission" date="2022-10" db="EMBL/GenBank/DDBJ databases">
        <title>Culturing micro-colonial fungi from biological soil crusts in the Mojave desert and describing Neophaeococcomyces mojavensis, and introducing the new genera and species Taxawa tesnikishii.</title>
        <authorList>
            <person name="Kurbessoian T."/>
            <person name="Stajich J.E."/>
        </authorList>
    </citation>
    <scope>NUCLEOTIDE SEQUENCE</scope>
    <source>
        <strain evidence="2">TK_35</strain>
    </source>
</reference>
<dbReference type="PANTHER" id="PTHR43677:SF4">
    <property type="entry name" value="QUINONE OXIDOREDUCTASE-LIKE PROTEIN 2"/>
    <property type="match status" value="1"/>
</dbReference>
<dbReference type="SMART" id="SM00829">
    <property type="entry name" value="PKS_ER"/>
    <property type="match status" value="1"/>
</dbReference>
<dbReference type="GO" id="GO:0016491">
    <property type="term" value="F:oxidoreductase activity"/>
    <property type="evidence" value="ECO:0007669"/>
    <property type="project" value="InterPro"/>
</dbReference>
<organism evidence="2 3">
    <name type="scientific">Knufia peltigerae</name>
    <dbReference type="NCBI Taxonomy" id="1002370"/>
    <lineage>
        <taxon>Eukaryota</taxon>
        <taxon>Fungi</taxon>
        <taxon>Dikarya</taxon>
        <taxon>Ascomycota</taxon>
        <taxon>Pezizomycotina</taxon>
        <taxon>Eurotiomycetes</taxon>
        <taxon>Chaetothyriomycetidae</taxon>
        <taxon>Chaetothyriales</taxon>
        <taxon>Trichomeriaceae</taxon>
        <taxon>Knufia</taxon>
    </lineage>
</organism>
<dbReference type="InterPro" id="IPR013149">
    <property type="entry name" value="ADH-like_C"/>
</dbReference>
<dbReference type="PANTHER" id="PTHR43677">
    <property type="entry name" value="SHORT-CHAIN DEHYDROGENASE/REDUCTASE"/>
    <property type="match status" value="1"/>
</dbReference>
<dbReference type="Gene3D" id="3.40.50.720">
    <property type="entry name" value="NAD(P)-binding Rossmann-like Domain"/>
    <property type="match status" value="1"/>
</dbReference>
<gene>
    <name evidence="2" type="ORF">H2204_008693</name>
</gene>
<sequence length="340" mass="36885">MRAIQLPALVNGPGELRVVALPDLKPHPTKYLVRIHAAAANFFDNLQIQGKHQQKPPLPFIAGNEFSGEILAVPTSRPKDGGGDWIFKRGDRVFGAGLGAFATLIQADQEDLRPVPKNWSYLEACSLFYTAPTAYAALILRAQAKKGDFVLVHGAGGGVGLAAVTIARALGMYVIASADTEKKRQIAKSFGAHFVVDSKSDWAEQAKNHTPDRRGVDVVLDTLGVIERSLKCIRWGGRLVIIGFAAGTIEKIPTNRLLLKNVSLSGLFWGMYATMEPESVAQVWNTLLALIEEGGITPINYTEKEFRGLQEIPAALELLSRGTAWGKIVIDISEHGKAKL</sequence>
<evidence type="ECO:0000259" key="1">
    <source>
        <dbReference type="SMART" id="SM00829"/>
    </source>
</evidence>
<evidence type="ECO:0000313" key="2">
    <source>
        <dbReference type="EMBL" id="KAJ9630188.1"/>
    </source>
</evidence>